<feature type="transmembrane region" description="Helical" evidence="2">
    <location>
        <begin position="28"/>
        <end position="45"/>
    </location>
</feature>
<keyword evidence="2" id="KW-0472">Membrane</keyword>
<keyword evidence="2" id="KW-0812">Transmembrane</keyword>
<dbReference type="EMBL" id="JAULSW010000010">
    <property type="protein sequence ID" value="KAK3368554.1"/>
    <property type="molecule type" value="Genomic_DNA"/>
</dbReference>
<name>A0AAE0K223_9PEZI</name>
<dbReference type="SMART" id="SM00028">
    <property type="entry name" value="TPR"/>
    <property type="match status" value="9"/>
</dbReference>
<comment type="caution">
    <text evidence="4">The sequence shown here is derived from an EMBL/GenBank/DDBJ whole genome shotgun (WGS) entry which is preliminary data.</text>
</comment>
<dbReference type="SUPFAM" id="SSF48452">
    <property type="entry name" value="TPR-like"/>
    <property type="match status" value="4"/>
</dbReference>
<dbReference type="Pfam" id="PF05057">
    <property type="entry name" value="DUF676"/>
    <property type="match status" value="1"/>
</dbReference>
<dbReference type="InterPro" id="IPR029058">
    <property type="entry name" value="AB_hydrolase_fold"/>
</dbReference>
<dbReference type="Pfam" id="PF13374">
    <property type="entry name" value="TPR_10"/>
    <property type="match status" value="2"/>
</dbReference>
<reference evidence="4" key="2">
    <citation type="submission" date="2023-06" db="EMBL/GenBank/DDBJ databases">
        <authorList>
            <consortium name="Lawrence Berkeley National Laboratory"/>
            <person name="Haridas S."/>
            <person name="Hensen N."/>
            <person name="Bonometti L."/>
            <person name="Westerberg I."/>
            <person name="Brannstrom I.O."/>
            <person name="Guillou S."/>
            <person name="Cros-Aarteil S."/>
            <person name="Calhoun S."/>
            <person name="Kuo A."/>
            <person name="Mondo S."/>
            <person name="Pangilinan J."/>
            <person name="Riley R."/>
            <person name="LaButti K."/>
            <person name="Andreopoulos B."/>
            <person name="Lipzen A."/>
            <person name="Chen C."/>
            <person name="Yanf M."/>
            <person name="Daum C."/>
            <person name="Ng V."/>
            <person name="Clum A."/>
            <person name="Steindorff A."/>
            <person name="Ohm R."/>
            <person name="Martin F."/>
            <person name="Silar P."/>
            <person name="Natvig D."/>
            <person name="Lalanne C."/>
            <person name="Gautier V."/>
            <person name="Ament-velasquez S.L."/>
            <person name="Kruys A."/>
            <person name="Hutchinson M.I."/>
            <person name="Powell A.J."/>
            <person name="Barry K."/>
            <person name="Miller A.N."/>
            <person name="Grigoriev I.V."/>
            <person name="Debuchy R."/>
            <person name="Gladieux P."/>
            <person name="Thoren M.H."/>
            <person name="Johannesson H."/>
        </authorList>
    </citation>
    <scope>NUCLEOTIDE SEQUENCE</scope>
    <source>
        <strain evidence="4">CBS 232.78</strain>
    </source>
</reference>
<dbReference type="InterPro" id="IPR019734">
    <property type="entry name" value="TPR_rpt"/>
</dbReference>
<dbReference type="PRINTS" id="PR00381">
    <property type="entry name" value="KINESINLIGHT"/>
</dbReference>
<protein>
    <recommendedName>
        <fullName evidence="3">DUF676 domain-containing protein</fullName>
    </recommendedName>
</protein>
<dbReference type="Proteomes" id="UP001285441">
    <property type="component" value="Unassembled WGS sequence"/>
</dbReference>
<sequence>MDLTAAAYLIFLLPIALLYNQVTKRVPAQAIYLVVFLFLIAFIYNQATKKIPSRLDPDQAPKSRFELVPAAANGLPTRADGFDIIFVHGLGSNPDTTWRATKPAAVADTPEEAGTDSERFVNWVSDFLPGDILPASKDVRIFFYNYDSYWKRDAVNTRLTNLGNELLEHINGEIRISETERSRNLIFVAHSFGGLVVKRALVQAQASREFSHVAEHTKAILFLGTPHRGSSFGPLGWLAAQALQPLGSNPLLLANLEYDSISLHDLHKDFIRTSQDDLRVFNFFEKRPTQILQLWFVQWQRLCVREQSATYEGRDVRNIGLSVDHYGLNKFASKSESYKTILSKLIDVTRSSAWPAKHYYAVPLETVHTYTERAELSTELKRKLQIRHEKASVPYAIVLHGLGGAGKSQLALDYAEKHRDQYNPILWIDAKDEEAVRSSFIRCATELGIRVDRIEKQGSVLTDPAVLAVIQWLRGRIEEDDKWLVIVDNADDVSWGIQKIIPKGNRGNIIITSQDSRSIKLIPGGCERVRVGLMSPLEGAGLLFQHLRLDPKSASKGIKRGCDEISNRLGYLALAIDLAGAHIAENSPAEQALWQYLADYDRHRDELLQMDSFRGLRPTEKTVWTVWDTTLEKITKEYLRFRPDLLLTFLAHFKGSIIQDEMFHLASLGMAAVNVGLGKEVGDKMPAELQQYFSLGEDGWDSFGYRQGCDILLRYNLLQRVEGKWAGVTMHSLVQWRARQSYRSQPWLWWNTVFVLAVCCQVEQQREKPEFRRHLIVHLPDIGESFVGGKDYDSFIGAKLGRIYYDEGRWEEAEGLFVQVMETSKTKLGADHPSTLTSMANLASTYRNQGRWEEAEGLDVQVMEMSKTKLGADHPSTLTSMANLASTYKNQGRWEEAEGLFVQVMETSKTKLGADHPSTLTSMANLASTFWNQGRWEEAEGLEVQVMEMSKTKLGADHPSTLTSMANLASTFWNQGRWEEAEGLFVQVMEMSKTKLGADHPSTLTSMANLASTYRNQGRWEEAEGLEVQVMEMSKTKLGADHPSTLTSMANLASTFWNQGRWEEAEGLFVQVMETSKTKLGADHPDTLTSMANLASTYRNQGRWEEAEGLDVQVMEMSKTKLGADHPDTLTSMANLASTFWNQGRWEEAEGLEVQVMEMSKTKLGADHPSTLTSMANLASTYKNQGRWEEAEGLFVQVMETRKTKLGADHPSTLTSMANLASTYRNQGRWEEAEGLEVQVIETSKTKLGADHPSTLTSMANLASTFWNQGRWEEAEGLFVQVMEMSKTKLGADHPSTLTSMANLASTYKNQGRWEEAEGLEVQVMEMSKTKLGADHPSTLTSMANLASTYRNQGRWEEAEGLFVQVMEMSKTKLGADHPSTLTSMANLASTFWNQGRWEEAEGLEVQVMEMSKTKLGADHPSTLTSMANLAITWKDQGRLADALALLEDCAQAQQRVLGQKHSNTLSSLATIAKWSS</sequence>
<dbReference type="Gene3D" id="3.40.50.300">
    <property type="entry name" value="P-loop containing nucleotide triphosphate hydrolases"/>
    <property type="match status" value="1"/>
</dbReference>
<dbReference type="InterPro" id="IPR011990">
    <property type="entry name" value="TPR-like_helical_dom_sf"/>
</dbReference>
<evidence type="ECO:0000259" key="3">
    <source>
        <dbReference type="Pfam" id="PF05057"/>
    </source>
</evidence>
<dbReference type="PANTHER" id="PTHR46082">
    <property type="entry name" value="ATP/GTP-BINDING PROTEIN-RELATED"/>
    <property type="match status" value="1"/>
</dbReference>
<dbReference type="Gene3D" id="3.40.50.1820">
    <property type="entry name" value="alpha/beta hydrolase"/>
    <property type="match status" value="1"/>
</dbReference>
<dbReference type="InterPro" id="IPR027417">
    <property type="entry name" value="P-loop_NTPase"/>
</dbReference>
<evidence type="ECO:0000256" key="1">
    <source>
        <dbReference type="ARBA" id="ARBA00007920"/>
    </source>
</evidence>
<evidence type="ECO:0000313" key="5">
    <source>
        <dbReference type="Proteomes" id="UP001285441"/>
    </source>
</evidence>
<keyword evidence="5" id="KW-1185">Reference proteome</keyword>
<dbReference type="InterPro" id="IPR053137">
    <property type="entry name" value="NLR-like"/>
</dbReference>
<keyword evidence="2" id="KW-1133">Transmembrane helix</keyword>
<dbReference type="InterPro" id="IPR007751">
    <property type="entry name" value="DUF676_lipase-like"/>
</dbReference>
<proteinExistence type="inferred from homology"/>
<dbReference type="PANTHER" id="PTHR46082:SF6">
    <property type="entry name" value="AAA+ ATPASE DOMAIN-CONTAINING PROTEIN-RELATED"/>
    <property type="match status" value="1"/>
</dbReference>
<organism evidence="4 5">
    <name type="scientific">Podospora didyma</name>
    <dbReference type="NCBI Taxonomy" id="330526"/>
    <lineage>
        <taxon>Eukaryota</taxon>
        <taxon>Fungi</taxon>
        <taxon>Dikarya</taxon>
        <taxon>Ascomycota</taxon>
        <taxon>Pezizomycotina</taxon>
        <taxon>Sordariomycetes</taxon>
        <taxon>Sordariomycetidae</taxon>
        <taxon>Sordariales</taxon>
        <taxon>Podosporaceae</taxon>
        <taxon>Podospora</taxon>
    </lineage>
</organism>
<dbReference type="SUPFAM" id="SSF53474">
    <property type="entry name" value="alpha/beta-Hydrolases"/>
    <property type="match status" value="1"/>
</dbReference>
<dbReference type="SUPFAM" id="SSF52540">
    <property type="entry name" value="P-loop containing nucleoside triphosphate hydrolases"/>
    <property type="match status" value="1"/>
</dbReference>
<comment type="similarity">
    <text evidence="1">Belongs to the putative lipase ROG1 family.</text>
</comment>
<reference evidence="4" key="1">
    <citation type="journal article" date="2023" name="Mol. Phylogenet. Evol.">
        <title>Genome-scale phylogeny and comparative genomics of the fungal order Sordariales.</title>
        <authorList>
            <person name="Hensen N."/>
            <person name="Bonometti L."/>
            <person name="Westerberg I."/>
            <person name="Brannstrom I.O."/>
            <person name="Guillou S."/>
            <person name="Cros-Aarteil S."/>
            <person name="Calhoun S."/>
            <person name="Haridas S."/>
            <person name="Kuo A."/>
            <person name="Mondo S."/>
            <person name="Pangilinan J."/>
            <person name="Riley R."/>
            <person name="LaButti K."/>
            <person name="Andreopoulos B."/>
            <person name="Lipzen A."/>
            <person name="Chen C."/>
            <person name="Yan M."/>
            <person name="Daum C."/>
            <person name="Ng V."/>
            <person name="Clum A."/>
            <person name="Steindorff A."/>
            <person name="Ohm R.A."/>
            <person name="Martin F."/>
            <person name="Silar P."/>
            <person name="Natvig D.O."/>
            <person name="Lalanne C."/>
            <person name="Gautier V."/>
            <person name="Ament-Velasquez S.L."/>
            <person name="Kruys A."/>
            <person name="Hutchinson M.I."/>
            <person name="Powell A.J."/>
            <person name="Barry K."/>
            <person name="Miller A.N."/>
            <person name="Grigoriev I.V."/>
            <person name="Debuchy R."/>
            <person name="Gladieux P."/>
            <person name="Hiltunen Thoren M."/>
            <person name="Johannesson H."/>
        </authorList>
    </citation>
    <scope>NUCLEOTIDE SEQUENCE</scope>
    <source>
        <strain evidence="4">CBS 232.78</strain>
    </source>
</reference>
<accession>A0AAE0K223</accession>
<evidence type="ECO:0000313" key="4">
    <source>
        <dbReference type="EMBL" id="KAK3368554.1"/>
    </source>
</evidence>
<dbReference type="Gene3D" id="1.25.40.10">
    <property type="entry name" value="Tetratricopeptide repeat domain"/>
    <property type="match status" value="4"/>
</dbReference>
<gene>
    <name evidence="4" type="ORF">B0H63DRAFT_77770</name>
</gene>
<dbReference type="Pfam" id="PF13424">
    <property type="entry name" value="TPR_12"/>
    <property type="match status" value="7"/>
</dbReference>
<evidence type="ECO:0000256" key="2">
    <source>
        <dbReference type="SAM" id="Phobius"/>
    </source>
</evidence>
<feature type="domain" description="DUF676" evidence="3">
    <location>
        <begin position="161"/>
        <end position="231"/>
    </location>
</feature>